<dbReference type="Proteomes" id="UP001148838">
    <property type="component" value="Unassembled WGS sequence"/>
</dbReference>
<evidence type="ECO:0000313" key="2">
    <source>
        <dbReference type="EMBL" id="KAJ4449623.1"/>
    </source>
</evidence>
<keyword evidence="3" id="KW-1185">Reference proteome</keyword>
<dbReference type="EMBL" id="JAJSOF020000003">
    <property type="protein sequence ID" value="KAJ4449623.1"/>
    <property type="molecule type" value="Genomic_DNA"/>
</dbReference>
<sequence length="96" mass="11003">MTETVGERRLSLSTVFFHSKPFSINGALVGRPSCLCGGIIFKKCVCRSTQREFRRHININSNDSVPWHNSVKLKPPERQRDARTPENAEGVRYSIW</sequence>
<comment type="caution">
    <text evidence="2">The sequence shown here is derived from an EMBL/GenBank/DDBJ whole genome shotgun (WGS) entry which is preliminary data.</text>
</comment>
<evidence type="ECO:0000313" key="3">
    <source>
        <dbReference type="Proteomes" id="UP001148838"/>
    </source>
</evidence>
<gene>
    <name evidence="2" type="ORF">ANN_01026</name>
</gene>
<proteinExistence type="predicted"/>
<organism evidence="2 3">
    <name type="scientific">Periplaneta americana</name>
    <name type="common">American cockroach</name>
    <name type="synonym">Blatta americana</name>
    <dbReference type="NCBI Taxonomy" id="6978"/>
    <lineage>
        <taxon>Eukaryota</taxon>
        <taxon>Metazoa</taxon>
        <taxon>Ecdysozoa</taxon>
        <taxon>Arthropoda</taxon>
        <taxon>Hexapoda</taxon>
        <taxon>Insecta</taxon>
        <taxon>Pterygota</taxon>
        <taxon>Neoptera</taxon>
        <taxon>Polyneoptera</taxon>
        <taxon>Dictyoptera</taxon>
        <taxon>Blattodea</taxon>
        <taxon>Blattoidea</taxon>
        <taxon>Blattidae</taxon>
        <taxon>Blattinae</taxon>
        <taxon>Periplaneta</taxon>
    </lineage>
</organism>
<accession>A0ABQ8TSF7</accession>
<reference evidence="2 3" key="1">
    <citation type="journal article" date="2022" name="Allergy">
        <title>Genome assembly and annotation of Periplaneta americana reveal a comprehensive cockroach allergen profile.</title>
        <authorList>
            <person name="Wang L."/>
            <person name="Xiong Q."/>
            <person name="Saelim N."/>
            <person name="Wang L."/>
            <person name="Nong W."/>
            <person name="Wan A.T."/>
            <person name="Shi M."/>
            <person name="Liu X."/>
            <person name="Cao Q."/>
            <person name="Hui J.H.L."/>
            <person name="Sookrung N."/>
            <person name="Leung T.F."/>
            <person name="Tungtrongchitr A."/>
            <person name="Tsui S.K.W."/>
        </authorList>
    </citation>
    <scope>NUCLEOTIDE SEQUENCE [LARGE SCALE GENOMIC DNA]</scope>
    <source>
        <strain evidence="2">PWHHKU_190912</strain>
    </source>
</reference>
<feature type="compositionally biased region" description="Basic and acidic residues" evidence="1">
    <location>
        <begin position="74"/>
        <end position="86"/>
    </location>
</feature>
<protein>
    <submittedName>
        <fullName evidence="2">Uncharacterized protein</fullName>
    </submittedName>
</protein>
<evidence type="ECO:0000256" key="1">
    <source>
        <dbReference type="SAM" id="MobiDB-lite"/>
    </source>
</evidence>
<feature type="region of interest" description="Disordered" evidence="1">
    <location>
        <begin position="68"/>
        <end position="96"/>
    </location>
</feature>
<name>A0ABQ8TSF7_PERAM</name>